<dbReference type="RefSeq" id="WP_021297774.1">
    <property type="nucleotide sequence ID" value="NZ_AURB01000159.1"/>
</dbReference>
<accession>A0A9E6ZG51</accession>
<sequence length="49" mass="5662">MTQLEFFKTFGEAILAAVQDEQLAMRVVCRAWRTHKRTGQMRFATANSN</sequence>
<dbReference type="Proteomes" id="UP000829401">
    <property type="component" value="Chromosome"/>
</dbReference>
<proteinExistence type="predicted"/>
<evidence type="ECO:0000313" key="2">
    <source>
        <dbReference type="Proteomes" id="UP000829401"/>
    </source>
</evidence>
<gene>
    <name evidence="1" type="ORF">K1I37_13725</name>
</gene>
<reference evidence="2" key="1">
    <citation type="journal article" date="2022" name="G3 (Bethesda)">
        <title>Unveiling the complete genome sequence of Alicyclobacillus acidoterrestris DSM 3922T, a taint-producing strain.</title>
        <authorList>
            <person name="Leonardo I.C."/>
            <person name="Barreto Crespo M.T."/>
            <person name="Gaspar F.B."/>
        </authorList>
    </citation>
    <scope>NUCLEOTIDE SEQUENCE [LARGE SCALE GENOMIC DNA]</scope>
    <source>
        <strain evidence="2">DSM 3922</strain>
    </source>
</reference>
<name>T0BRA9_ALIAG</name>
<evidence type="ECO:0000313" key="1">
    <source>
        <dbReference type="EMBL" id="UNO47743.1"/>
    </source>
</evidence>
<organism evidence="1 2">
    <name type="scientific">Alicyclobacillus acidoterrestris (strain ATCC 49025 / DSM 3922 / CIP 106132 / NCIMB 13137 / GD3B)</name>
    <dbReference type="NCBI Taxonomy" id="1356854"/>
    <lineage>
        <taxon>Bacteria</taxon>
        <taxon>Bacillati</taxon>
        <taxon>Bacillota</taxon>
        <taxon>Bacilli</taxon>
        <taxon>Bacillales</taxon>
        <taxon>Alicyclobacillaceae</taxon>
        <taxon>Alicyclobacillus</taxon>
    </lineage>
</organism>
<accession>T0BRA9</accession>
<dbReference type="EMBL" id="CP080467">
    <property type="protein sequence ID" value="UNO47743.1"/>
    <property type="molecule type" value="Genomic_DNA"/>
</dbReference>
<keyword evidence="2" id="KW-1185">Reference proteome</keyword>
<protein>
    <submittedName>
        <fullName evidence="1">Uncharacterized protein</fullName>
    </submittedName>
</protein>
<dbReference type="KEGG" id="aaco:K1I37_13725"/>
<dbReference type="AlphaFoldDB" id="T0BRA9"/>